<keyword evidence="2" id="KW-1185">Reference proteome</keyword>
<name>A0ABN8ICS1_9NEOP</name>
<accession>A0ABN8ICS1</accession>
<evidence type="ECO:0000313" key="1">
    <source>
        <dbReference type="EMBL" id="CAH2050417.1"/>
    </source>
</evidence>
<protein>
    <submittedName>
        <fullName evidence="1">Uncharacterized protein</fullName>
    </submittedName>
</protein>
<evidence type="ECO:0000313" key="2">
    <source>
        <dbReference type="Proteomes" id="UP000837857"/>
    </source>
</evidence>
<organism evidence="1 2">
    <name type="scientific">Iphiclides podalirius</name>
    <name type="common">scarce swallowtail</name>
    <dbReference type="NCBI Taxonomy" id="110791"/>
    <lineage>
        <taxon>Eukaryota</taxon>
        <taxon>Metazoa</taxon>
        <taxon>Ecdysozoa</taxon>
        <taxon>Arthropoda</taxon>
        <taxon>Hexapoda</taxon>
        <taxon>Insecta</taxon>
        <taxon>Pterygota</taxon>
        <taxon>Neoptera</taxon>
        <taxon>Endopterygota</taxon>
        <taxon>Lepidoptera</taxon>
        <taxon>Glossata</taxon>
        <taxon>Ditrysia</taxon>
        <taxon>Papilionoidea</taxon>
        <taxon>Papilionidae</taxon>
        <taxon>Papilioninae</taxon>
        <taxon>Iphiclides</taxon>
    </lineage>
</organism>
<feature type="non-terminal residue" evidence="1">
    <location>
        <position position="1"/>
    </location>
</feature>
<reference evidence="1" key="1">
    <citation type="submission" date="2022-03" db="EMBL/GenBank/DDBJ databases">
        <authorList>
            <person name="Martin H S."/>
        </authorList>
    </citation>
    <scope>NUCLEOTIDE SEQUENCE</scope>
</reference>
<gene>
    <name evidence="1" type="ORF">IPOD504_LOCUS7441</name>
</gene>
<dbReference type="EMBL" id="OW152814">
    <property type="protein sequence ID" value="CAH2050417.1"/>
    <property type="molecule type" value="Genomic_DNA"/>
</dbReference>
<sequence>MGIVLQRPHCAARSRATRRTSANIHAGNTLHTTIPAGSYVSPAGPVHCTNQALKATVLTDTRTCATQTKRPFVDYLHYDLRESAKLDTDRKTNIAHRLVIFISITMSIKLNHIVNSALLHTAIMDQEIFSRIEDKRSEELWKEDESLAKVDRNLQISSARGLSTLCQHHP</sequence>
<proteinExistence type="predicted"/>
<dbReference type="Proteomes" id="UP000837857">
    <property type="component" value="Chromosome 2"/>
</dbReference>